<dbReference type="GO" id="GO:0005886">
    <property type="term" value="C:plasma membrane"/>
    <property type="evidence" value="ECO:0007669"/>
    <property type="project" value="TreeGrafter"/>
</dbReference>
<dbReference type="GO" id="GO:0016303">
    <property type="term" value="F:1-phosphatidylinositol-3-kinase activity"/>
    <property type="evidence" value="ECO:0007669"/>
    <property type="project" value="TreeGrafter"/>
</dbReference>
<dbReference type="Pfam" id="PF02192">
    <property type="entry name" value="PI3K_p85B"/>
    <property type="match status" value="1"/>
</dbReference>
<dbReference type="SMART" id="SM00143">
    <property type="entry name" value="PI3K_p85B"/>
    <property type="match status" value="1"/>
</dbReference>
<dbReference type="GO" id="GO:0048015">
    <property type="term" value="P:phosphatidylinositol-mediated signaling"/>
    <property type="evidence" value="ECO:0007669"/>
    <property type="project" value="TreeGrafter"/>
</dbReference>
<dbReference type="GO" id="GO:0005524">
    <property type="term" value="F:ATP binding"/>
    <property type="evidence" value="ECO:0007669"/>
    <property type="project" value="UniProtKB-KW"/>
</dbReference>
<dbReference type="GO" id="GO:0016477">
    <property type="term" value="P:cell migration"/>
    <property type="evidence" value="ECO:0007669"/>
    <property type="project" value="TreeGrafter"/>
</dbReference>
<dbReference type="Proteomes" id="UP000728185">
    <property type="component" value="Unassembled WGS sequence"/>
</dbReference>
<keyword evidence="1" id="KW-0808">Transferase</keyword>
<dbReference type="PROSITE" id="PS50290">
    <property type="entry name" value="PI3_4_KINASE_3"/>
    <property type="match status" value="1"/>
</dbReference>
<dbReference type="Pfam" id="PF00454">
    <property type="entry name" value="PI3_PI4_kinase"/>
    <property type="match status" value="1"/>
</dbReference>
<name>A0A8E0VRA2_9TREM</name>
<keyword evidence="4" id="KW-0067">ATP-binding</keyword>
<evidence type="ECO:0000313" key="13">
    <source>
        <dbReference type="Proteomes" id="UP000728185"/>
    </source>
</evidence>
<feature type="compositionally biased region" description="Low complexity" evidence="6">
    <location>
        <begin position="672"/>
        <end position="681"/>
    </location>
</feature>
<keyword evidence="13" id="KW-1185">Reference proteome</keyword>
<evidence type="ECO:0000259" key="9">
    <source>
        <dbReference type="PROSITE" id="PS51545"/>
    </source>
</evidence>
<evidence type="ECO:0000256" key="2">
    <source>
        <dbReference type="ARBA" id="ARBA00022741"/>
    </source>
</evidence>
<gene>
    <name evidence="12" type="ORF">FBUS_05210</name>
</gene>
<dbReference type="Gene3D" id="1.25.40.70">
    <property type="entry name" value="Phosphatidylinositol 3-kinase, accessory domain (PIK)"/>
    <property type="match status" value="1"/>
</dbReference>
<feature type="domain" description="PI3K/PI4K catalytic" evidence="7">
    <location>
        <begin position="990"/>
        <end position="1296"/>
    </location>
</feature>
<proteinExistence type="inferred from homology"/>
<dbReference type="PANTHER" id="PTHR10048:SF111">
    <property type="entry name" value="PHOSPHATIDYLINOSITOL 3-KINASE AGE-1"/>
    <property type="match status" value="1"/>
</dbReference>
<keyword evidence="2" id="KW-0547">Nucleotide-binding</keyword>
<dbReference type="InterPro" id="IPR001263">
    <property type="entry name" value="PI3K_accessory_dom"/>
</dbReference>
<dbReference type="PROSITE" id="PS51545">
    <property type="entry name" value="PIK_HELICAL"/>
    <property type="match status" value="1"/>
</dbReference>
<dbReference type="SUPFAM" id="SSF48371">
    <property type="entry name" value="ARM repeat"/>
    <property type="match status" value="1"/>
</dbReference>
<dbReference type="InterPro" id="IPR036940">
    <property type="entry name" value="PI3/4_kinase_cat_sf"/>
</dbReference>
<dbReference type="Pfam" id="PF00794">
    <property type="entry name" value="PI3K_rbd"/>
    <property type="match status" value="1"/>
</dbReference>
<feature type="region of interest" description="Disordered" evidence="6">
    <location>
        <begin position="450"/>
        <end position="484"/>
    </location>
</feature>
<feature type="region of interest" description="Disordered" evidence="6">
    <location>
        <begin position="653"/>
        <end position="681"/>
    </location>
</feature>
<dbReference type="SUPFAM" id="SSF56112">
    <property type="entry name" value="Protein kinase-like (PK-like)"/>
    <property type="match status" value="1"/>
</dbReference>
<dbReference type="InterPro" id="IPR042236">
    <property type="entry name" value="PI3K_accessory_sf"/>
</dbReference>
<dbReference type="EMBL" id="LUCM01000942">
    <property type="protein sequence ID" value="KAA0199755.1"/>
    <property type="molecule type" value="Genomic_DNA"/>
</dbReference>
<comment type="caution">
    <text evidence="12">The sequence shown here is derived from an EMBL/GenBank/DDBJ whole genome shotgun (WGS) entry which is preliminary data.</text>
</comment>
<dbReference type="CDD" id="cd05165">
    <property type="entry name" value="PI3Kc_I"/>
    <property type="match status" value="1"/>
</dbReference>
<reference evidence="12" key="1">
    <citation type="submission" date="2019-05" db="EMBL/GenBank/DDBJ databases">
        <title>Annotation for the trematode Fasciolopsis buski.</title>
        <authorList>
            <person name="Choi Y.-J."/>
        </authorList>
    </citation>
    <scope>NUCLEOTIDE SEQUENCE</scope>
    <source>
        <strain evidence="12">HT</strain>
        <tissue evidence="12">Whole worm</tissue>
    </source>
</reference>
<sequence length="1309" mass="146785">MPTDPRFQRAFSLLLDSNLKVDFLLPNGLVLSLELDSDRTLLEAKEELWRAAANEPLFNKLQPSSRYIFCGINRETADEEDYYDQSLRLRELPLLLPYLRVIEAAKDSAVLEINKLNATIASCIGISHADVVRAGRLNPEIRRSRSRLQHLAEEHRKALLSTGTLGLARYLTAAPRRAISKSLRDQLKILPVLEVAAWVFDGDGPSSKERPIVTSVDVNASVLDLLTSLLNIQTQLVQTNYATAIRDLGVTIQTPNPLDYVLKVCCSQAYLFDLGDQVIAYEYIQECIEQGRTPYLSPVLRQDVCKTLDCPLSDSDNLLFTTQSNCMHGTQFDQFSSLMAHSMHNPIPSLGSSDSFLKSNLPNESDVYKPVEQLVRESDDHAVTCDCERIDPTSTGAFNANSSEDQSSGSVVLSECSKVPVFSLWELKEYLSVRVTSGQFLSEAISLTSSGPTQSLVSSSPSLNHLNTTSSSNSMGNSVQGPPAAVTSNSAFQSDYVVRVGLFHGTQSLIEFRSTTNRSGPQFAWNEWLYFHVQLADMPPAARLCVALLKCERSTEKRSTKGYEYPVGWANLNLFDPLGYMISGDIRLHLWPASLLQSTEERFNRMHPSGTVLENPNPDFTLQITIHCPVRGLIRRPGLRAYLDAYRGLTGSVGHSTQNATSRPSGVSFTPSQSRGFSRTSSSFTNPVFCVGDVEEEDVVDDFVLVEGPSANPVPTGFDVAEYEPVLRELATRDPLYELSEQEKGALWRGRYYCRANLPMLLPWLVQSMCWYRRALVCEFYALLQTWPRPLDVSVALQLLGAMGLNSSGAAETGPMVGSTTAATQSGRGGASGVADLYVRELAVQSLHVLDDSELGDYLLQLVQALKAEAYLDNALSRFILYRALRNPIQIGMRFFWHLRSEIHLPDIRLRFGLLLEAFCIGCGPLLTFLARQVTTLNRLETISARVKELTSEDDQRSRFRDEVSRPEAKRDLESIPSPLCLNERLGKLLVPKCDVKRSKKRPLWLVWTNSDRLAAHHHQNYQLIFKHGDDLRQDMLTLNLLRVMDRIWKEEGLDMCLVPYACLATGPEMGLIEAVRNARTVMSIQNDRLRAALQIDSTQLYRWLTQERFICRDGMSQGGTTYERTIQNFTRSCAGYCVATFVLGIRDRHPDNIMVDTSGRLFHIDFGHILDNRKKKFGITRERVPFVLTKDFITVIARGNPDVVLGAPVTATGGGSSNVQFQQFARLCERAYVMLRKHSNLLLTLFAMMLPSGLPELTCVCDLDYVRRTLAVDMSDQEALDYFHSKFNEAYYGAWTTKIDWFSHWVNT</sequence>
<evidence type="ECO:0000256" key="1">
    <source>
        <dbReference type="ARBA" id="ARBA00022679"/>
    </source>
</evidence>
<evidence type="ECO:0000259" key="7">
    <source>
        <dbReference type="PROSITE" id="PS50290"/>
    </source>
</evidence>
<dbReference type="SUPFAM" id="SSF49562">
    <property type="entry name" value="C2 domain (Calcium/lipid-binding domain, CaLB)"/>
    <property type="match status" value="1"/>
</dbReference>
<feature type="compositionally biased region" description="Low complexity" evidence="6">
    <location>
        <begin position="458"/>
        <end position="474"/>
    </location>
</feature>
<evidence type="ECO:0000313" key="12">
    <source>
        <dbReference type="EMBL" id="KAA0199755.1"/>
    </source>
</evidence>
<evidence type="ECO:0000259" key="8">
    <source>
        <dbReference type="PROSITE" id="PS51544"/>
    </source>
</evidence>
<dbReference type="GO" id="GO:0035005">
    <property type="term" value="F:1-phosphatidylinositol-4-phosphate 3-kinase activity"/>
    <property type="evidence" value="ECO:0007669"/>
    <property type="project" value="TreeGrafter"/>
</dbReference>
<dbReference type="Gene3D" id="2.60.40.150">
    <property type="entry name" value="C2 domain"/>
    <property type="match status" value="1"/>
</dbReference>
<dbReference type="InterPro" id="IPR035892">
    <property type="entry name" value="C2_domain_sf"/>
</dbReference>
<dbReference type="PANTHER" id="PTHR10048">
    <property type="entry name" value="PHOSPHATIDYLINOSITOL KINASE"/>
    <property type="match status" value="1"/>
</dbReference>
<dbReference type="PROSITE" id="PS51544">
    <property type="entry name" value="PI3K_ABD"/>
    <property type="match status" value="1"/>
</dbReference>
<dbReference type="InterPro" id="IPR000341">
    <property type="entry name" value="PI3K_Ras-bd_dom"/>
</dbReference>
<dbReference type="Gene3D" id="3.10.20.770">
    <property type="match status" value="1"/>
</dbReference>
<feature type="domain" description="PI3K-RBD" evidence="10">
    <location>
        <begin position="190"/>
        <end position="300"/>
    </location>
</feature>
<feature type="domain" description="PIK helical" evidence="9">
    <location>
        <begin position="713"/>
        <end position="922"/>
    </location>
</feature>
<dbReference type="CDD" id="cd08380">
    <property type="entry name" value="C2_PI3K_like"/>
    <property type="match status" value="1"/>
</dbReference>
<dbReference type="OrthoDB" id="67688at2759"/>
<dbReference type="PROSITE" id="PS51547">
    <property type="entry name" value="C2_PI3K"/>
    <property type="match status" value="1"/>
</dbReference>
<dbReference type="GO" id="GO:0005737">
    <property type="term" value="C:cytoplasm"/>
    <property type="evidence" value="ECO:0007669"/>
    <property type="project" value="TreeGrafter"/>
</dbReference>
<dbReference type="GO" id="GO:0043491">
    <property type="term" value="P:phosphatidylinositol 3-kinase/protein kinase B signal transduction"/>
    <property type="evidence" value="ECO:0007669"/>
    <property type="project" value="TreeGrafter"/>
</dbReference>
<dbReference type="Gene3D" id="1.10.1070.11">
    <property type="entry name" value="Phosphatidylinositol 3-/4-kinase, catalytic domain"/>
    <property type="match status" value="1"/>
</dbReference>
<evidence type="ECO:0000256" key="4">
    <source>
        <dbReference type="ARBA" id="ARBA00022840"/>
    </source>
</evidence>
<dbReference type="InterPro" id="IPR003113">
    <property type="entry name" value="PI3K_ABD"/>
</dbReference>
<dbReference type="InterPro" id="IPR002420">
    <property type="entry name" value="PI3K-type_C2_dom"/>
</dbReference>
<evidence type="ECO:0000256" key="3">
    <source>
        <dbReference type="ARBA" id="ARBA00022777"/>
    </source>
</evidence>
<dbReference type="InterPro" id="IPR011009">
    <property type="entry name" value="Kinase-like_dom_sf"/>
</dbReference>
<dbReference type="PROSITE" id="PS00916">
    <property type="entry name" value="PI3_4_KINASE_2"/>
    <property type="match status" value="1"/>
</dbReference>
<feature type="compositionally biased region" description="Polar residues" evidence="6">
    <location>
        <begin position="475"/>
        <end position="484"/>
    </location>
</feature>
<dbReference type="GO" id="GO:0005942">
    <property type="term" value="C:phosphatidylinositol 3-kinase complex"/>
    <property type="evidence" value="ECO:0007669"/>
    <property type="project" value="TreeGrafter"/>
</dbReference>
<feature type="compositionally biased region" description="Polar residues" evidence="6">
    <location>
        <begin position="653"/>
        <end position="671"/>
    </location>
</feature>
<dbReference type="SMART" id="SM00145">
    <property type="entry name" value="PI3Ka"/>
    <property type="match status" value="1"/>
</dbReference>
<dbReference type="Pfam" id="PF00792">
    <property type="entry name" value="PI3K_C2"/>
    <property type="match status" value="1"/>
</dbReference>
<evidence type="ECO:0000259" key="10">
    <source>
        <dbReference type="PROSITE" id="PS51546"/>
    </source>
</evidence>
<protein>
    <submittedName>
        <fullName evidence="12">Phosphatidylinositol-4 5-bisphosphate 3-kinase</fullName>
    </submittedName>
</protein>
<organism evidence="12 13">
    <name type="scientific">Fasciolopsis buskii</name>
    <dbReference type="NCBI Taxonomy" id="27845"/>
    <lineage>
        <taxon>Eukaryota</taxon>
        <taxon>Metazoa</taxon>
        <taxon>Spiralia</taxon>
        <taxon>Lophotrochozoa</taxon>
        <taxon>Platyhelminthes</taxon>
        <taxon>Trematoda</taxon>
        <taxon>Digenea</taxon>
        <taxon>Plagiorchiida</taxon>
        <taxon>Echinostomata</taxon>
        <taxon>Echinostomatoidea</taxon>
        <taxon>Fasciolidae</taxon>
        <taxon>Fasciolopsis</taxon>
    </lineage>
</organism>
<dbReference type="Gene3D" id="3.30.1010.10">
    <property type="entry name" value="Phosphatidylinositol 3-kinase Catalytic Subunit, Chain A, domain 4"/>
    <property type="match status" value="1"/>
</dbReference>
<dbReference type="SMART" id="SM00146">
    <property type="entry name" value="PI3Kc"/>
    <property type="match status" value="1"/>
</dbReference>
<accession>A0A8E0VRA2</accession>
<dbReference type="FunFam" id="1.10.1070.11:FF:000001">
    <property type="entry name" value="Phosphatidylinositol 4,5-bisphosphate 3-kinase catalytic subunit"/>
    <property type="match status" value="1"/>
</dbReference>
<dbReference type="PROSITE" id="PS51546">
    <property type="entry name" value="PI3K_RBD"/>
    <property type="match status" value="1"/>
</dbReference>
<dbReference type="Pfam" id="PF00613">
    <property type="entry name" value="PI3Ka"/>
    <property type="match status" value="2"/>
</dbReference>
<evidence type="ECO:0000256" key="6">
    <source>
        <dbReference type="SAM" id="MobiDB-lite"/>
    </source>
</evidence>
<feature type="domain" description="PI3K-ABD" evidence="8">
    <location>
        <begin position="15"/>
        <end position="105"/>
    </location>
</feature>
<dbReference type="InterPro" id="IPR016024">
    <property type="entry name" value="ARM-type_fold"/>
</dbReference>
<keyword evidence="3" id="KW-0418">Kinase</keyword>
<dbReference type="InterPro" id="IPR000403">
    <property type="entry name" value="PI3/4_kinase_cat_dom"/>
</dbReference>
<feature type="domain" description="C2 PI3K-type" evidence="11">
    <location>
        <begin position="468"/>
        <end position="637"/>
    </location>
</feature>
<dbReference type="SMART" id="SM00142">
    <property type="entry name" value="PI3K_C2"/>
    <property type="match status" value="1"/>
</dbReference>
<dbReference type="InterPro" id="IPR015433">
    <property type="entry name" value="PI3/4_kinase"/>
</dbReference>
<evidence type="ECO:0000256" key="5">
    <source>
        <dbReference type="PROSITE-ProRule" id="PRU00880"/>
    </source>
</evidence>
<dbReference type="InterPro" id="IPR018936">
    <property type="entry name" value="PI3/4_kinase_CS"/>
</dbReference>
<comment type="similarity">
    <text evidence="5">Belongs to the PI3/PI4-kinase family.</text>
</comment>
<evidence type="ECO:0000259" key="11">
    <source>
        <dbReference type="PROSITE" id="PS51547"/>
    </source>
</evidence>